<gene>
    <name evidence="3" type="ORF">HU200_022333</name>
</gene>
<dbReference type="InterPro" id="IPR036047">
    <property type="entry name" value="F-box-like_dom_sf"/>
</dbReference>
<dbReference type="PANTHER" id="PTHR31672">
    <property type="entry name" value="BNACNNG10540D PROTEIN"/>
    <property type="match status" value="1"/>
</dbReference>
<dbReference type="Pfam" id="PF07734">
    <property type="entry name" value="FBA_1"/>
    <property type="match status" value="1"/>
</dbReference>
<dbReference type="InterPro" id="IPR050796">
    <property type="entry name" value="SCF_F-box_component"/>
</dbReference>
<sequence>MYYDSSNQKKIVFGTDPCNIFIVDPNNIGGTTKLAFSLNNVTTIGECRRVRGQPPSMGFFEESLAPVGALSDNAITFASPRMRAWSEVLSRLSARTARRLGQVCRGWRAVIKNEHFVAAHLYRANLSKRLHMVFFSDGMPYDFEPVEKYISSPAQDVPPPLIDSRCTIICSKPCHGLNVWSFANYDFVFNPAMNYFKALPPGNTRHWEDLVDTISFNDTDATMFAGRLGLGYDQGSSRHVLVRLAYRERNLTTRHYEMVCNMRYVKDMVWDEVDPPPRPIANMPPTRPTHVNGKLYWMVDTELGQRSPGLEIIELDVSTRKFEVLQGPPCGRDIGEHMSINELQGMVCVTCSHRTMGIIRIWELEDTAGIMWSIKYDIELEKFSPEFSR</sequence>
<evidence type="ECO:0000313" key="4">
    <source>
        <dbReference type="Proteomes" id="UP000636709"/>
    </source>
</evidence>
<evidence type="ECO:0000313" key="3">
    <source>
        <dbReference type="EMBL" id="KAF8722506.1"/>
    </source>
</evidence>
<dbReference type="InterPro" id="IPR006527">
    <property type="entry name" value="F-box-assoc_dom_typ1"/>
</dbReference>
<dbReference type="SUPFAM" id="SSF81383">
    <property type="entry name" value="F-box domain"/>
    <property type="match status" value="1"/>
</dbReference>
<evidence type="ECO:0008006" key="5">
    <source>
        <dbReference type="Google" id="ProtNLM"/>
    </source>
</evidence>
<dbReference type="EMBL" id="JACEFO010001671">
    <property type="protein sequence ID" value="KAF8722506.1"/>
    <property type="molecule type" value="Genomic_DNA"/>
</dbReference>
<protein>
    <recommendedName>
        <fullName evidence="5">F-box domain-containing protein</fullName>
    </recommendedName>
</protein>
<dbReference type="OrthoDB" id="681220at2759"/>
<evidence type="ECO:0000259" key="1">
    <source>
        <dbReference type="Pfam" id="PF00646"/>
    </source>
</evidence>
<dbReference type="PANTHER" id="PTHR31672:SF13">
    <property type="entry name" value="F-BOX PROTEIN CPR30-LIKE"/>
    <property type="match status" value="1"/>
</dbReference>
<feature type="domain" description="F-box associated beta-propeller type 1" evidence="2">
    <location>
        <begin position="174"/>
        <end position="377"/>
    </location>
</feature>
<comment type="caution">
    <text evidence="3">The sequence shown here is derived from an EMBL/GenBank/DDBJ whole genome shotgun (WGS) entry which is preliminary data.</text>
</comment>
<keyword evidence="4" id="KW-1185">Reference proteome</keyword>
<proteinExistence type="predicted"/>
<dbReference type="AlphaFoldDB" id="A0A835EYI7"/>
<name>A0A835EYI7_9POAL</name>
<dbReference type="Proteomes" id="UP000636709">
    <property type="component" value="Unassembled WGS sequence"/>
</dbReference>
<accession>A0A835EYI7</accession>
<organism evidence="3 4">
    <name type="scientific">Digitaria exilis</name>
    <dbReference type="NCBI Taxonomy" id="1010633"/>
    <lineage>
        <taxon>Eukaryota</taxon>
        <taxon>Viridiplantae</taxon>
        <taxon>Streptophyta</taxon>
        <taxon>Embryophyta</taxon>
        <taxon>Tracheophyta</taxon>
        <taxon>Spermatophyta</taxon>
        <taxon>Magnoliopsida</taxon>
        <taxon>Liliopsida</taxon>
        <taxon>Poales</taxon>
        <taxon>Poaceae</taxon>
        <taxon>PACMAD clade</taxon>
        <taxon>Panicoideae</taxon>
        <taxon>Panicodae</taxon>
        <taxon>Paniceae</taxon>
        <taxon>Anthephorinae</taxon>
        <taxon>Digitaria</taxon>
    </lineage>
</organism>
<dbReference type="InterPro" id="IPR001810">
    <property type="entry name" value="F-box_dom"/>
</dbReference>
<reference evidence="3" key="1">
    <citation type="submission" date="2020-07" db="EMBL/GenBank/DDBJ databases">
        <title>Genome sequence and genetic diversity analysis of an under-domesticated orphan crop, white fonio (Digitaria exilis).</title>
        <authorList>
            <person name="Bennetzen J.L."/>
            <person name="Chen S."/>
            <person name="Ma X."/>
            <person name="Wang X."/>
            <person name="Yssel A.E.J."/>
            <person name="Chaluvadi S.R."/>
            <person name="Johnson M."/>
            <person name="Gangashetty P."/>
            <person name="Hamidou F."/>
            <person name="Sanogo M.D."/>
            <person name="Zwaenepoel A."/>
            <person name="Wallace J."/>
            <person name="Van De Peer Y."/>
            <person name="Van Deynze A."/>
        </authorList>
    </citation>
    <scope>NUCLEOTIDE SEQUENCE</scope>
    <source>
        <tissue evidence="3">Leaves</tissue>
    </source>
</reference>
<dbReference type="Pfam" id="PF00646">
    <property type="entry name" value="F-box"/>
    <property type="match status" value="1"/>
</dbReference>
<feature type="domain" description="F-box" evidence="1">
    <location>
        <begin position="85"/>
        <end position="116"/>
    </location>
</feature>
<evidence type="ECO:0000259" key="2">
    <source>
        <dbReference type="Pfam" id="PF07734"/>
    </source>
</evidence>